<comment type="caution">
    <text evidence="2">The sequence shown here is derived from an EMBL/GenBank/DDBJ whole genome shotgun (WGS) entry which is preliminary data.</text>
</comment>
<name>A0A8J7BZK5_9CYAN</name>
<dbReference type="AlphaFoldDB" id="A0A8J7BZK5"/>
<feature type="compositionally biased region" description="Basic and acidic residues" evidence="1">
    <location>
        <begin position="248"/>
        <end position="258"/>
    </location>
</feature>
<evidence type="ECO:0000256" key="1">
    <source>
        <dbReference type="SAM" id="MobiDB-lite"/>
    </source>
</evidence>
<evidence type="ECO:0000313" key="3">
    <source>
        <dbReference type="Proteomes" id="UP000629098"/>
    </source>
</evidence>
<proteinExistence type="predicted"/>
<dbReference type="Proteomes" id="UP000629098">
    <property type="component" value="Unassembled WGS sequence"/>
</dbReference>
<dbReference type="RefSeq" id="WP_190835147.1">
    <property type="nucleotide sequence ID" value="NZ_CAWPPI010000086.1"/>
</dbReference>
<keyword evidence="3" id="KW-1185">Reference proteome</keyword>
<reference evidence="2" key="1">
    <citation type="submission" date="2020-09" db="EMBL/GenBank/DDBJ databases">
        <title>Iningainema tapete sp. nov. (Scytonemataceae, Cyanobacteria) from greenhouses in central Florida (USA) produces two types of nodularin with biosynthetic potential for microcystin-LR and anabaenopeptins.</title>
        <authorList>
            <person name="Berthold D.E."/>
            <person name="Lefler F.W."/>
            <person name="Huang I.-S."/>
            <person name="Abdulla H."/>
            <person name="Zimba P.V."/>
            <person name="Laughinghouse H.D. IV."/>
        </authorList>
    </citation>
    <scope>NUCLEOTIDE SEQUENCE</scope>
    <source>
        <strain evidence="2">BLCCT55</strain>
    </source>
</reference>
<organism evidence="2 3">
    <name type="scientific">Iningainema tapete BLCC-T55</name>
    <dbReference type="NCBI Taxonomy" id="2748662"/>
    <lineage>
        <taxon>Bacteria</taxon>
        <taxon>Bacillati</taxon>
        <taxon>Cyanobacteriota</taxon>
        <taxon>Cyanophyceae</taxon>
        <taxon>Nostocales</taxon>
        <taxon>Scytonemataceae</taxon>
        <taxon>Iningainema tapete</taxon>
    </lineage>
</organism>
<protein>
    <submittedName>
        <fullName evidence="2">S-layer family protein</fullName>
    </submittedName>
</protein>
<feature type="region of interest" description="Disordered" evidence="1">
    <location>
        <begin position="248"/>
        <end position="270"/>
    </location>
</feature>
<dbReference type="EMBL" id="JACXAE010000086">
    <property type="protein sequence ID" value="MBD2776103.1"/>
    <property type="molecule type" value="Genomic_DNA"/>
</dbReference>
<evidence type="ECO:0000313" key="2">
    <source>
        <dbReference type="EMBL" id="MBD2776103.1"/>
    </source>
</evidence>
<accession>A0A8J7BZK5</accession>
<sequence>MVQHHQKVGTAATLGGAMSRRSTRWGKLKRLRIASLCSLSISDGAQAEVSSTGIGAAGNLSITANFVRLNNGKITAETPSSDGGNIYLNVAELLLMRRGSNITTTAGTAQAGGDNGNIFINAPYAFLVGVATEDNDISANAFTGSGGGVSIKVQGILGFQYNTQPTSKSDINASSEFGINVSIVLDIPERPNTLPAEPVEQKLDQSCQVRPSQNRSSFVVTGRSGIPPSPYDMLTPDAVQVDFVTLTRREAQHRENRRATKKQRNTGDYA</sequence>
<gene>
    <name evidence="2" type="ORF">ICL16_29600</name>
</gene>